<protein>
    <submittedName>
        <fullName evidence="1">Uncharacterized protein</fullName>
    </submittedName>
</protein>
<dbReference type="RefSeq" id="WP_087134015.1">
    <property type="nucleotide sequence ID" value="NZ_FUKP01000041.1"/>
</dbReference>
<evidence type="ECO:0000313" key="1">
    <source>
        <dbReference type="EMBL" id="SJN26922.1"/>
    </source>
</evidence>
<gene>
    <name evidence="1" type="ORF">FM125_06455</name>
</gene>
<dbReference type="Proteomes" id="UP000196230">
    <property type="component" value="Unassembled WGS sequence"/>
</dbReference>
<evidence type="ECO:0000313" key="2">
    <source>
        <dbReference type="Proteomes" id="UP000196230"/>
    </source>
</evidence>
<proteinExistence type="predicted"/>
<sequence length="166" mass="17822">MTTTEGLQAVRRIITEGIDRAGHTQASFAAEAKIATKTLHNILRTDRTPSRPVLAKIETTLGLIPGVLSDLADQPSEAHPEHVTLASLADTTTPAASDMTDAELLWELTTRLNDRNRRITALETQVEELRAAAPADVYALAADHDRSGVGRHLADQADATGEEPQA</sequence>
<dbReference type="CDD" id="cd00093">
    <property type="entry name" value="HTH_XRE"/>
    <property type="match status" value="1"/>
</dbReference>
<dbReference type="AlphaFoldDB" id="A0A1R4J4G1"/>
<name>A0A1R4J4G1_9MICC</name>
<dbReference type="InterPro" id="IPR010982">
    <property type="entry name" value="Lambda_DNA-bd_dom_sf"/>
</dbReference>
<dbReference type="SUPFAM" id="SSF47413">
    <property type="entry name" value="lambda repressor-like DNA-binding domains"/>
    <property type="match status" value="1"/>
</dbReference>
<dbReference type="GO" id="GO:0003677">
    <property type="term" value="F:DNA binding"/>
    <property type="evidence" value="ECO:0007669"/>
    <property type="project" value="InterPro"/>
</dbReference>
<accession>A0A1R4J4G1</accession>
<reference evidence="1 2" key="1">
    <citation type="submission" date="2017-02" db="EMBL/GenBank/DDBJ databases">
        <authorList>
            <person name="Peterson S.W."/>
        </authorList>
    </citation>
    <scope>NUCLEOTIDE SEQUENCE [LARGE SCALE GENOMIC DNA]</scope>
    <source>
        <strain evidence="1 2">2B3F</strain>
    </source>
</reference>
<dbReference type="EMBL" id="FUKP01000041">
    <property type="protein sequence ID" value="SJN26922.1"/>
    <property type="molecule type" value="Genomic_DNA"/>
</dbReference>
<dbReference type="InterPro" id="IPR001387">
    <property type="entry name" value="Cro/C1-type_HTH"/>
</dbReference>
<organism evidence="1 2">
    <name type="scientific">Micrococcus lylae</name>
    <dbReference type="NCBI Taxonomy" id="1273"/>
    <lineage>
        <taxon>Bacteria</taxon>
        <taxon>Bacillati</taxon>
        <taxon>Actinomycetota</taxon>
        <taxon>Actinomycetes</taxon>
        <taxon>Micrococcales</taxon>
        <taxon>Micrococcaceae</taxon>
        <taxon>Micrococcus</taxon>
    </lineage>
</organism>